<proteinExistence type="predicted"/>
<comment type="caution">
    <text evidence="1">The sequence shown here is derived from an EMBL/GenBank/DDBJ whole genome shotgun (WGS) entry which is preliminary data.</text>
</comment>
<dbReference type="EMBL" id="QYYA01000002">
    <property type="protein sequence ID" value="RJG18393.1"/>
    <property type="molecule type" value="Genomic_DNA"/>
</dbReference>
<keyword evidence="2" id="KW-1185">Reference proteome</keyword>
<dbReference type="AlphaFoldDB" id="A0A418XZF9"/>
<dbReference type="OrthoDB" id="6080579at2"/>
<sequence length="163" mass="18281">MYKKRRKADQIPARSPLQFGRCAWRYAYEGTDEENICSGICGFAFGCGVASPVKEELGYEGQNSDGLAVSELLETMKSNPDVQVRVDRGWQIAEVKSERALYSFTPETHPAHPSYVKRQIIQKEGSIFIETSARCGAEKNVCDQLVRRFVELNNKVKNSIGAK</sequence>
<organism evidence="1 2">
    <name type="scientific">Alcanivorax profundi</name>
    <dbReference type="NCBI Taxonomy" id="2338368"/>
    <lineage>
        <taxon>Bacteria</taxon>
        <taxon>Pseudomonadati</taxon>
        <taxon>Pseudomonadota</taxon>
        <taxon>Gammaproteobacteria</taxon>
        <taxon>Oceanospirillales</taxon>
        <taxon>Alcanivoracaceae</taxon>
        <taxon>Alcanivorax</taxon>
    </lineage>
</organism>
<name>A0A418XZF9_9GAMM</name>
<evidence type="ECO:0000313" key="2">
    <source>
        <dbReference type="Proteomes" id="UP000283734"/>
    </source>
</evidence>
<gene>
    <name evidence="1" type="ORF">D4A39_07940</name>
</gene>
<reference evidence="1 2" key="1">
    <citation type="submission" date="2018-09" db="EMBL/GenBank/DDBJ databases">
        <title>Alcanivorax profundi sp. nov., isolated from 1000 m-depth seawater of the Mariana Trench.</title>
        <authorList>
            <person name="Liu J."/>
        </authorList>
    </citation>
    <scope>NUCLEOTIDE SEQUENCE [LARGE SCALE GENOMIC DNA]</scope>
    <source>
        <strain evidence="1 2">MTEO17</strain>
    </source>
</reference>
<evidence type="ECO:0000313" key="1">
    <source>
        <dbReference type="EMBL" id="RJG18393.1"/>
    </source>
</evidence>
<accession>A0A418XZF9</accession>
<dbReference type="Proteomes" id="UP000283734">
    <property type="component" value="Unassembled WGS sequence"/>
</dbReference>
<dbReference type="RefSeq" id="WP_119917832.1">
    <property type="nucleotide sequence ID" value="NZ_QYYA01000002.1"/>
</dbReference>
<protein>
    <submittedName>
        <fullName evidence="1">Molecular chaperone DnaJ</fullName>
    </submittedName>
</protein>